<name>A0A8J2N4H1_9PLEO</name>
<evidence type="ECO:0000256" key="2">
    <source>
        <dbReference type="SAM" id="MobiDB-lite"/>
    </source>
</evidence>
<feature type="compositionally biased region" description="Polar residues" evidence="2">
    <location>
        <begin position="329"/>
        <end position="338"/>
    </location>
</feature>
<dbReference type="GO" id="GO:0005634">
    <property type="term" value="C:nucleus"/>
    <property type="evidence" value="ECO:0007669"/>
    <property type="project" value="TreeGrafter"/>
</dbReference>
<gene>
    <name evidence="3" type="ORF">ALTATR162_LOCUS8436</name>
</gene>
<reference evidence="3" key="1">
    <citation type="submission" date="2021-05" db="EMBL/GenBank/DDBJ databases">
        <authorList>
            <person name="Stam R."/>
        </authorList>
    </citation>
    <scope>NUCLEOTIDE SEQUENCE</scope>
    <source>
        <strain evidence="3">CS162</strain>
    </source>
</reference>
<protein>
    <submittedName>
        <fullName evidence="3">Uncharacterized protein</fullName>
    </submittedName>
</protein>
<dbReference type="EMBL" id="CAJRGZ010000023">
    <property type="protein sequence ID" value="CAG5177904.1"/>
    <property type="molecule type" value="Genomic_DNA"/>
</dbReference>
<evidence type="ECO:0000313" key="4">
    <source>
        <dbReference type="Proteomes" id="UP000676310"/>
    </source>
</evidence>
<dbReference type="RefSeq" id="XP_043172001.1">
    <property type="nucleotide sequence ID" value="XM_043316066.1"/>
</dbReference>
<accession>A0A8J2N4H1</accession>
<dbReference type="GO" id="GO:0000387">
    <property type="term" value="P:spliceosomal snRNP assembly"/>
    <property type="evidence" value="ECO:0007669"/>
    <property type="project" value="InterPro"/>
</dbReference>
<dbReference type="Gene3D" id="1.20.58.1070">
    <property type="match status" value="1"/>
</dbReference>
<evidence type="ECO:0000313" key="3">
    <source>
        <dbReference type="EMBL" id="CAG5177904.1"/>
    </source>
</evidence>
<dbReference type="Pfam" id="PF04938">
    <property type="entry name" value="SIP1"/>
    <property type="match status" value="1"/>
</dbReference>
<proteinExistence type="inferred from homology"/>
<dbReference type="InterPro" id="IPR035426">
    <property type="entry name" value="Gemin2/Brr1"/>
</dbReference>
<dbReference type="PANTHER" id="PTHR12794">
    <property type="entry name" value="GEMIN2"/>
    <property type="match status" value="1"/>
</dbReference>
<sequence length="525" mass="58368">MSTLGVNLAVTKDGEAYNKLQRPDGYLISTQPAPTKPPTAPPTAHNAKRKCAQEDVPEVKRARIERNTAHSKKRPRALDSYQEYGTRTVLPGLDGEEQSSDESTSEALAYLHSVRSEASAIPTLLVAPNNITTGDIDSDSDEAHYRISTHSQRVIYKEGTWIAVDREHNAAKWEKDSFALDPQQSCNNMLLQRFKNLRNKLAEIRKNGQVPKPAAKHKNTEKSGKQKWSEIIENDFPDLQEVARMDESTLYVAIQGCTLALGRSAKVSRQESCWVWTLLALVGDFGTLDHERVSRIRDLGLSAGRLMERFYADKTTSTRDAQEDEDNSTDVPDSNTGKQEPYTHNEEDSTGEGGPTPSHGPDEKDIVSHSDFHKSDDVALGQDAVNEEASDSDAEMIISEDEEQPEGTSDDGGLEEARARLLAQLGDRLVHSQMPIPDTPPTQAFHHLSRVEAERQRQEIRRGGPQHDMAPKKLTPVSEPTQAKSQAITPLTESDWNTKATIDMILTVVAECYGQRDLLKFRAAW</sequence>
<organism evidence="3 4">
    <name type="scientific">Alternaria atra</name>
    <dbReference type="NCBI Taxonomy" id="119953"/>
    <lineage>
        <taxon>Eukaryota</taxon>
        <taxon>Fungi</taxon>
        <taxon>Dikarya</taxon>
        <taxon>Ascomycota</taxon>
        <taxon>Pezizomycotina</taxon>
        <taxon>Dothideomycetes</taxon>
        <taxon>Pleosporomycetidae</taxon>
        <taxon>Pleosporales</taxon>
        <taxon>Pleosporineae</taxon>
        <taxon>Pleosporaceae</taxon>
        <taxon>Alternaria</taxon>
        <taxon>Alternaria sect. Ulocladioides</taxon>
    </lineage>
</organism>
<evidence type="ECO:0000256" key="1">
    <source>
        <dbReference type="ARBA" id="ARBA00025758"/>
    </source>
</evidence>
<dbReference type="Proteomes" id="UP000676310">
    <property type="component" value="Unassembled WGS sequence"/>
</dbReference>
<dbReference type="AlphaFoldDB" id="A0A8J2N4H1"/>
<feature type="region of interest" description="Disordered" evidence="2">
    <location>
        <begin position="20"/>
        <end position="56"/>
    </location>
</feature>
<dbReference type="GO" id="GO:0032797">
    <property type="term" value="C:SMN complex"/>
    <property type="evidence" value="ECO:0007669"/>
    <property type="project" value="TreeGrafter"/>
</dbReference>
<comment type="similarity">
    <text evidence="1">Belongs to the gemin-2 family.</text>
</comment>
<feature type="region of interest" description="Disordered" evidence="2">
    <location>
        <begin position="313"/>
        <end position="369"/>
    </location>
</feature>
<dbReference type="OrthoDB" id="428895at2759"/>
<comment type="caution">
    <text evidence="3">The sequence shown here is derived from an EMBL/GenBank/DDBJ whole genome shotgun (WGS) entry which is preliminary data.</text>
</comment>
<feature type="region of interest" description="Disordered" evidence="2">
    <location>
        <begin position="460"/>
        <end position="489"/>
    </location>
</feature>
<dbReference type="GeneID" id="67020546"/>
<feature type="region of interest" description="Disordered" evidence="2">
    <location>
        <begin position="387"/>
        <end position="413"/>
    </location>
</feature>
<dbReference type="PANTHER" id="PTHR12794:SF0">
    <property type="entry name" value="GEM-ASSOCIATED PROTEIN 2"/>
    <property type="match status" value="1"/>
</dbReference>
<feature type="compositionally biased region" description="Polar residues" evidence="2">
    <location>
        <begin position="478"/>
        <end position="489"/>
    </location>
</feature>
<feature type="compositionally biased region" description="Basic and acidic residues" evidence="2">
    <location>
        <begin position="360"/>
        <end position="369"/>
    </location>
</feature>
<keyword evidence="4" id="KW-1185">Reference proteome</keyword>